<dbReference type="InterPro" id="IPR029063">
    <property type="entry name" value="SAM-dependent_MTases_sf"/>
</dbReference>
<gene>
    <name evidence="8" type="primary">speE_2</name>
    <name evidence="7" type="ORF">I5Q09_00685</name>
    <name evidence="6" type="ORF">IRZ65_07825</name>
    <name evidence="8" type="ORF">NCTC11842_01867</name>
</gene>
<dbReference type="AlphaFoldDB" id="A0A2X2CFP8"/>
<dbReference type="Proteomes" id="UP000626180">
    <property type="component" value="Unassembled WGS sequence"/>
</dbReference>
<proteinExistence type="inferred from homology"/>
<dbReference type="PROSITE" id="PS51006">
    <property type="entry name" value="PABS_2"/>
    <property type="match status" value="1"/>
</dbReference>
<dbReference type="PANTHER" id="PTHR43317">
    <property type="entry name" value="THERMOSPERMINE SYNTHASE ACAULIS5"/>
    <property type="match status" value="1"/>
</dbReference>
<dbReference type="Gene3D" id="3.40.50.150">
    <property type="entry name" value="Vaccinia Virus protein VP39"/>
    <property type="match status" value="1"/>
</dbReference>
<dbReference type="EMBL" id="JADMCD010000003">
    <property type="protein sequence ID" value="MBF8640586.1"/>
    <property type="molecule type" value="Genomic_DNA"/>
</dbReference>
<dbReference type="EMBL" id="JADTXM010000001">
    <property type="protein sequence ID" value="MBH3437194.1"/>
    <property type="molecule type" value="Genomic_DNA"/>
</dbReference>
<keyword evidence="10" id="KW-1185">Reference proteome</keyword>
<evidence type="ECO:0000313" key="10">
    <source>
        <dbReference type="Proteomes" id="UP000626180"/>
    </source>
</evidence>
<feature type="domain" description="PABS" evidence="5">
    <location>
        <begin position="1"/>
        <end position="230"/>
    </location>
</feature>
<dbReference type="Proteomes" id="UP000638986">
    <property type="component" value="Unassembled WGS sequence"/>
</dbReference>
<dbReference type="SUPFAM" id="SSF53335">
    <property type="entry name" value="S-adenosyl-L-methionine-dependent methyltransferases"/>
    <property type="match status" value="1"/>
</dbReference>
<evidence type="ECO:0000256" key="3">
    <source>
        <dbReference type="ARBA" id="ARBA00023115"/>
    </source>
</evidence>
<dbReference type="GO" id="GO:0006596">
    <property type="term" value="P:polyamine biosynthetic process"/>
    <property type="evidence" value="ECO:0007669"/>
    <property type="project" value="UniProtKB-UniRule"/>
</dbReference>
<reference evidence="6 10" key="2">
    <citation type="submission" date="2020-10" db="EMBL/GenBank/DDBJ databases">
        <title>Genome sequences of Pseudomonas isolates.</title>
        <authorList>
            <person name="Wessels L."/>
            <person name="Reich F."/>
            <person name="Hammerl J."/>
        </authorList>
    </citation>
    <scope>NUCLEOTIDE SEQUENCE [LARGE SCALE GENOMIC DNA]</scope>
    <source>
        <strain evidence="6 10">20-MO00624-0</strain>
    </source>
</reference>
<keyword evidence="2 4" id="KW-0808">Transferase</keyword>
<dbReference type="RefSeq" id="WP_010798029.1">
    <property type="nucleotide sequence ID" value="NZ_CP069270.1"/>
</dbReference>
<dbReference type="Pfam" id="PF01564">
    <property type="entry name" value="Spermine_synth"/>
    <property type="match status" value="1"/>
</dbReference>
<evidence type="ECO:0000313" key="9">
    <source>
        <dbReference type="Proteomes" id="UP000250443"/>
    </source>
</evidence>
<sequence>MDTQERLLAEVHDEHGRIRVVEAGEYRFLEFGDEIEQSCVSTANPGWLEYEYGRAMLMGALCHPEPRRAVFMGLGAGTLTRACLDHLPLQDVEAIELREAVPPLARQYFGLGDDPRLHIRIGDAMDLLDSCEPADLIFVDLYTDVGPSAAHLAWGFLTGCQSRLNPGGWLIINQWSSTDDKPLGSAFLRGMFRHHYWECPVPEGNVIILVPASFEQTLDRSGLSVRVGAMEEKTGYSLGHLVDLIRPAS</sequence>
<evidence type="ECO:0000256" key="4">
    <source>
        <dbReference type="PROSITE-ProRule" id="PRU00354"/>
    </source>
</evidence>
<dbReference type="CDD" id="cd02440">
    <property type="entry name" value="AdoMet_MTases"/>
    <property type="match status" value="1"/>
</dbReference>
<evidence type="ECO:0000256" key="2">
    <source>
        <dbReference type="ARBA" id="ARBA00022679"/>
    </source>
</evidence>
<dbReference type="InterPro" id="IPR030374">
    <property type="entry name" value="PABS"/>
</dbReference>
<reference evidence="8 9" key="1">
    <citation type="submission" date="2018-06" db="EMBL/GenBank/DDBJ databases">
        <authorList>
            <consortium name="Pathogen Informatics"/>
            <person name="Doyle S."/>
        </authorList>
    </citation>
    <scope>NUCLEOTIDE SEQUENCE [LARGE SCALE GENOMIC DNA]</scope>
    <source>
        <strain evidence="8 9">NCTC11842</strain>
    </source>
</reference>
<dbReference type="GO" id="GO:0004766">
    <property type="term" value="F:spermidine synthase activity"/>
    <property type="evidence" value="ECO:0007669"/>
    <property type="project" value="UniProtKB-EC"/>
</dbReference>
<dbReference type="EMBL" id="UAUF01000011">
    <property type="protein sequence ID" value="SPZ05943.1"/>
    <property type="molecule type" value="Genomic_DNA"/>
</dbReference>
<dbReference type="GeneID" id="300267340"/>
<reference evidence="7 11" key="3">
    <citation type="submission" date="2020-11" db="EMBL/GenBank/DDBJ databases">
        <title>Enhanced detection system for hospital associated transmission using whole genome sequencing surveillance.</title>
        <authorList>
            <person name="Harrison L.H."/>
            <person name="Van Tyne D."/>
            <person name="Marsh J.W."/>
            <person name="Griffith M.P."/>
            <person name="Snyder D.J."/>
            <person name="Cooper V.S."/>
            <person name="Mustapha M."/>
        </authorList>
    </citation>
    <scope>NUCLEOTIDE SEQUENCE [LARGE SCALE GENOMIC DNA]</scope>
    <source>
        <strain evidence="7 11">PSB00013</strain>
    </source>
</reference>
<dbReference type="Proteomes" id="UP000250443">
    <property type="component" value="Unassembled WGS sequence"/>
</dbReference>
<dbReference type="EC" id="2.5.1.16" evidence="8"/>
<evidence type="ECO:0000313" key="7">
    <source>
        <dbReference type="EMBL" id="MBH3437194.1"/>
    </source>
</evidence>
<comment type="similarity">
    <text evidence="1">Belongs to the spermidine/spermine synthase family.</text>
</comment>
<name>A0A2X2CFP8_PSELU</name>
<protein>
    <submittedName>
        <fullName evidence="8">Spermidine synthase</fullName>
        <ecNumber evidence="8">2.5.1.16</ecNumber>
    </submittedName>
</protein>
<evidence type="ECO:0000259" key="5">
    <source>
        <dbReference type="PROSITE" id="PS51006"/>
    </source>
</evidence>
<evidence type="ECO:0000313" key="8">
    <source>
        <dbReference type="EMBL" id="SPZ05943.1"/>
    </source>
</evidence>
<accession>A0A2X2CFP8</accession>
<keyword evidence="3 4" id="KW-0620">Polyamine biosynthesis</keyword>
<dbReference type="PANTHER" id="PTHR43317:SF1">
    <property type="entry name" value="THERMOSPERMINE SYNTHASE ACAULIS5"/>
    <property type="match status" value="1"/>
</dbReference>
<organism evidence="8 9">
    <name type="scientific">Pseudomonas luteola</name>
    <dbReference type="NCBI Taxonomy" id="47886"/>
    <lineage>
        <taxon>Bacteria</taxon>
        <taxon>Pseudomonadati</taxon>
        <taxon>Pseudomonadota</taxon>
        <taxon>Gammaproteobacteria</taxon>
        <taxon>Pseudomonadales</taxon>
        <taxon>Pseudomonadaceae</taxon>
        <taxon>Pseudomonas</taxon>
    </lineage>
</organism>
<evidence type="ECO:0000313" key="6">
    <source>
        <dbReference type="EMBL" id="MBF8640586.1"/>
    </source>
</evidence>
<evidence type="ECO:0000313" key="11">
    <source>
        <dbReference type="Proteomes" id="UP000638986"/>
    </source>
</evidence>
<evidence type="ECO:0000256" key="1">
    <source>
        <dbReference type="ARBA" id="ARBA00007867"/>
    </source>
</evidence>
<feature type="active site" description="Proton acceptor" evidence="4">
    <location>
        <position position="140"/>
    </location>
</feature>